<keyword evidence="5" id="KW-1133">Transmembrane helix</keyword>
<keyword evidence="5" id="KW-0472">Membrane</keyword>
<dbReference type="SMART" id="SM00283">
    <property type="entry name" value="MA"/>
    <property type="match status" value="1"/>
</dbReference>
<feature type="domain" description="Methyl-accepting transducer" evidence="6">
    <location>
        <begin position="388"/>
        <end position="624"/>
    </location>
</feature>
<keyword evidence="9" id="KW-1185">Reference proteome</keyword>
<reference evidence="9" key="1">
    <citation type="journal article" date="2019" name="Int. J. Syst. Evol. Microbiol.">
        <title>The Global Catalogue of Microorganisms (GCM) 10K type strain sequencing project: providing services to taxonomists for standard genome sequencing and annotation.</title>
        <authorList>
            <consortium name="The Broad Institute Genomics Platform"/>
            <consortium name="The Broad Institute Genome Sequencing Center for Infectious Disease"/>
            <person name="Wu L."/>
            <person name="Ma J."/>
        </authorList>
    </citation>
    <scope>NUCLEOTIDE SEQUENCE [LARGE SCALE GENOMIC DNA]</scope>
    <source>
        <strain evidence="9">IBRC 10765</strain>
    </source>
</reference>
<dbReference type="CDD" id="cd11386">
    <property type="entry name" value="MCP_signal"/>
    <property type="match status" value="1"/>
</dbReference>
<gene>
    <name evidence="8" type="ORF">ACFOOG_12075</name>
</gene>
<accession>A0ABV7ZYG1</accession>
<dbReference type="RefSeq" id="WP_380696859.1">
    <property type="nucleotide sequence ID" value="NZ_JBHRYR010000003.1"/>
</dbReference>
<evidence type="ECO:0000256" key="4">
    <source>
        <dbReference type="PROSITE-ProRule" id="PRU00284"/>
    </source>
</evidence>
<name>A0ABV7ZYG1_9GAMM</name>
<keyword evidence="2 4" id="KW-0807">Transducer</keyword>
<evidence type="ECO:0000313" key="8">
    <source>
        <dbReference type="EMBL" id="MFC3853574.1"/>
    </source>
</evidence>
<organism evidence="8 9">
    <name type="scientific">Saccharospirillum mangrovi</name>
    <dbReference type="NCBI Taxonomy" id="2161747"/>
    <lineage>
        <taxon>Bacteria</taxon>
        <taxon>Pseudomonadati</taxon>
        <taxon>Pseudomonadota</taxon>
        <taxon>Gammaproteobacteria</taxon>
        <taxon>Oceanospirillales</taxon>
        <taxon>Saccharospirillaceae</taxon>
        <taxon>Saccharospirillum</taxon>
    </lineage>
</organism>
<dbReference type="Pfam" id="PF00672">
    <property type="entry name" value="HAMP"/>
    <property type="match status" value="1"/>
</dbReference>
<dbReference type="SMART" id="SM01358">
    <property type="entry name" value="HBM"/>
    <property type="match status" value="1"/>
</dbReference>
<dbReference type="EMBL" id="JBHRYR010000003">
    <property type="protein sequence ID" value="MFC3853574.1"/>
    <property type="molecule type" value="Genomic_DNA"/>
</dbReference>
<comment type="caution">
    <text evidence="8">The sequence shown here is derived from an EMBL/GenBank/DDBJ whole genome shotgun (WGS) entry which is preliminary data.</text>
</comment>
<dbReference type="InterPro" id="IPR004090">
    <property type="entry name" value="Chemotax_Me-accpt_rcpt"/>
</dbReference>
<dbReference type="PROSITE" id="PS50885">
    <property type="entry name" value="HAMP"/>
    <property type="match status" value="1"/>
</dbReference>
<comment type="similarity">
    <text evidence="3">Belongs to the methyl-accepting chemotaxis (MCP) protein family.</text>
</comment>
<dbReference type="InterPro" id="IPR004089">
    <property type="entry name" value="MCPsignal_dom"/>
</dbReference>
<dbReference type="CDD" id="cd06225">
    <property type="entry name" value="HAMP"/>
    <property type="match status" value="1"/>
</dbReference>
<comment type="subcellular location">
    <subcellularLocation>
        <location evidence="1">Membrane</location>
    </subcellularLocation>
</comment>
<dbReference type="SMART" id="SM00304">
    <property type="entry name" value="HAMP"/>
    <property type="match status" value="2"/>
</dbReference>
<dbReference type="PRINTS" id="PR00260">
    <property type="entry name" value="CHEMTRNSDUCR"/>
</dbReference>
<evidence type="ECO:0000256" key="5">
    <source>
        <dbReference type="SAM" id="Phobius"/>
    </source>
</evidence>
<dbReference type="InterPro" id="IPR003660">
    <property type="entry name" value="HAMP_dom"/>
</dbReference>
<dbReference type="Gene3D" id="1.10.287.950">
    <property type="entry name" value="Methyl-accepting chemotaxis protein"/>
    <property type="match status" value="1"/>
</dbReference>
<dbReference type="PANTHER" id="PTHR32089:SF120">
    <property type="entry name" value="METHYL-ACCEPTING CHEMOTAXIS PROTEIN TLPQ"/>
    <property type="match status" value="1"/>
</dbReference>
<sequence length="663" mass="71519">MRNPFSTVRLGVMIKSLLSPALLLIFIVLSGVIAVVNFSGFGQRTAYMTQNLVPNTGQTTDIMRSIFLERLAMDSFRTTGAEADIEAFANQQAQTLTLLDNARNAIADAERLSGLDDLAARHDAYAVRFLEEVVPAYREMERLRQMLVNDLGPEARREIDRLVETALVSGQQTDARIAIATQAQVLNTNTQVGIFATTLNSAAQREAGFLIMDARDSISDFESVADLTTQALIAGLSEKWTAYEAAFEQLVAVSQQYQDLVNTYILPEGPLLTDAARALQVDIFDELRALGDESQAQVSQTNQMLILLNGGVVLVGALLAFFITRSVVRPLIAANNVMRDMVAGLRAHDCDLGRRLPVSTQDEVGMLASNTNEFLNTLQNVIEQIQGDSQSLTQAAEALSSVTSKASEGASQQQGETNDVATAMEQMSATVREIARNAVEAQSIAEQGDQDAARGKQTVAETITSINDLADQLNSMAQGIESLQDHTASIGKVLDVIQAISEQTNLLALNAAIEAARAGDSGRGFAVVADEVRTLAQRTHQSTEEIQAFMANVQQGTSNVVKQMNTCHDASEVMVEKAGQATEALDTITGHIVSIRDMNTQIASAAEQQSATAVEITRSVERIRSVTETAAASAEETAQSSRQLAELGEHLGGIVQQFRRREA</sequence>
<dbReference type="PROSITE" id="PS50111">
    <property type="entry name" value="CHEMOTAXIS_TRANSDUC_2"/>
    <property type="match status" value="1"/>
</dbReference>
<feature type="transmembrane region" description="Helical" evidence="5">
    <location>
        <begin position="304"/>
        <end position="323"/>
    </location>
</feature>
<evidence type="ECO:0000313" key="9">
    <source>
        <dbReference type="Proteomes" id="UP001595617"/>
    </source>
</evidence>
<dbReference type="SUPFAM" id="SSF58104">
    <property type="entry name" value="Methyl-accepting chemotaxis protein (MCP) signaling domain"/>
    <property type="match status" value="1"/>
</dbReference>
<dbReference type="Pfam" id="PF00015">
    <property type="entry name" value="MCPsignal"/>
    <property type="match status" value="1"/>
</dbReference>
<feature type="domain" description="HAMP" evidence="7">
    <location>
        <begin position="325"/>
        <end position="383"/>
    </location>
</feature>
<evidence type="ECO:0000256" key="1">
    <source>
        <dbReference type="ARBA" id="ARBA00004370"/>
    </source>
</evidence>
<evidence type="ECO:0000259" key="7">
    <source>
        <dbReference type="PROSITE" id="PS50885"/>
    </source>
</evidence>
<evidence type="ECO:0000256" key="3">
    <source>
        <dbReference type="ARBA" id="ARBA00029447"/>
    </source>
</evidence>
<evidence type="ECO:0000259" key="6">
    <source>
        <dbReference type="PROSITE" id="PS50111"/>
    </source>
</evidence>
<proteinExistence type="inferred from homology"/>
<evidence type="ECO:0000256" key="2">
    <source>
        <dbReference type="ARBA" id="ARBA00023224"/>
    </source>
</evidence>
<keyword evidence="5" id="KW-0812">Transmembrane</keyword>
<dbReference type="Proteomes" id="UP001595617">
    <property type="component" value="Unassembled WGS sequence"/>
</dbReference>
<protein>
    <submittedName>
        <fullName evidence="8">Methyl-accepting chemotaxis protein</fullName>
    </submittedName>
</protein>
<dbReference type="InterPro" id="IPR032255">
    <property type="entry name" value="HBM"/>
</dbReference>
<dbReference type="PANTHER" id="PTHR32089">
    <property type="entry name" value="METHYL-ACCEPTING CHEMOTAXIS PROTEIN MCPB"/>
    <property type="match status" value="1"/>
</dbReference>